<accession>A0A4R5KG20</accession>
<dbReference type="InterPro" id="IPR023696">
    <property type="entry name" value="Ureohydrolase_dom_sf"/>
</dbReference>
<evidence type="ECO:0000256" key="3">
    <source>
        <dbReference type="ARBA" id="ARBA00023211"/>
    </source>
</evidence>
<dbReference type="Gene3D" id="3.40.800.10">
    <property type="entry name" value="Ureohydrolase domain"/>
    <property type="match status" value="1"/>
</dbReference>
<keyword evidence="2" id="KW-0378">Hydrolase</keyword>
<dbReference type="Pfam" id="PF00491">
    <property type="entry name" value="Arginase"/>
    <property type="match status" value="1"/>
</dbReference>
<evidence type="ECO:0000256" key="4">
    <source>
        <dbReference type="PROSITE-ProRule" id="PRU00742"/>
    </source>
</evidence>
<organism evidence="5 6">
    <name type="scientific">Arthrobacter terricola</name>
    <dbReference type="NCBI Taxonomy" id="2547396"/>
    <lineage>
        <taxon>Bacteria</taxon>
        <taxon>Bacillati</taxon>
        <taxon>Actinomycetota</taxon>
        <taxon>Actinomycetes</taxon>
        <taxon>Micrococcales</taxon>
        <taxon>Micrococcaceae</taxon>
        <taxon>Arthrobacter</taxon>
    </lineage>
</organism>
<dbReference type="Proteomes" id="UP000295511">
    <property type="component" value="Unassembled WGS sequence"/>
</dbReference>
<dbReference type="PANTHER" id="PTHR43782">
    <property type="entry name" value="ARGINASE"/>
    <property type="match status" value="1"/>
</dbReference>
<evidence type="ECO:0000256" key="1">
    <source>
        <dbReference type="ARBA" id="ARBA00022723"/>
    </source>
</evidence>
<dbReference type="RefSeq" id="WP_133204889.1">
    <property type="nucleotide sequence ID" value="NZ_SMRU01000016.1"/>
</dbReference>
<dbReference type="PROSITE" id="PS51409">
    <property type="entry name" value="ARGINASE_2"/>
    <property type="match status" value="1"/>
</dbReference>
<reference evidence="5 6" key="1">
    <citation type="submission" date="2019-03" db="EMBL/GenBank/DDBJ databases">
        <title>Whole genome sequence of Arthrobacter sp JH1-1.</title>
        <authorList>
            <person name="Trinh H.N."/>
        </authorList>
    </citation>
    <scope>NUCLEOTIDE SEQUENCE [LARGE SCALE GENOMIC DNA]</scope>
    <source>
        <strain evidence="5 6">JH1-1</strain>
    </source>
</reference>
<dbReference type="AlphaFoldDB" id="A0A4R5KG20"/>
<dbReference type="GO" id="GO:0030145">
    <property type="term" value="F:manganese ion binding"/>
    <property type="evidence" value="ECO:0007669"/>
    <property type="project" value="TreeGrafter"/>
</dbReference>
<dbReference type="InterPro" id="IPR006035">
    <property type="entry name" value="Ureohydrolase"/>
</dbReference>
<dbReference type="CDD" id="cd09999">
    <property type="entry name" value="Arginase-like_1"/>
    <property type="match status" value="1"/>
</dbReference>
<dbReference type="OrthoDB" id="7331788at2"/>
<dbReference type="EMBL" id="SMRU01000016">
    <property type="protein sequence ID" value="TDF94236.1"/>
    <property type="molecule type" value="Genomic_DNA"/>
</dbReference>
<protein>
    <submittedName>
        <fullName evidence="5">Arginase family protein</fullName>
    </submittedName>
</protein>
<evidence type="ECO:0000313" key="5">
    <source>
        <dbReference type="EMBL" id="TDF94236.1"/>
    </source>
</evidence>
<dbReference type="GO" id="GO:0004053">
    <property type="term" value="F:arginase activity"/>
    <property type="evidence" value="ECO:0007669"/>
    <property type="project" value="TreeGrafter"/>
</dbReference>
<gene>
    <name evidence="5" type="ORF">E1809_14165</name>
</gene>
<keyword evidence="1" id="KW-0479">Metal-binding</keyword>
<dbReference type="PANTHER" id="PTHR43782:SF3">
    <property type="entry name" value="ARGINASE"/>
    <property type="match status" value="1"/>
</dbReference>
<comment type="caution">
    <text evidence="5">The sequence shown here is derived from an EMBL/GenBank/DDBJ whole genome shotgun (WGS) entry which is preliminary data.</text>
</comment>
<name>A0A4R5KG20_9MICC</name>
<dbReference type="SUPFAM" id="SSF52768">
    <property type="entry name" value="Arginase/deacetylase"/>
    <property type="match status" value="1"/>
</dbReference>
<dbReference type="GO" id="GO:0005829">
    <property type="term" value="C:cytosol"/>
    <property type="evidence" value="ECO:0007669"/>
    <property type="project" value="TreeGrafter"/>
</dbReference>
<evidence type="ECO:0000313" key="6">
    <source>
        <dbReference type="Proteomes" id="UP000295511"/>
    </source>
</evidence>
<comment type="similarity">
    <text evidence="4">Belongs to the arginase family.</text>
</comment>
<sequence>MQSDSSPATHLRLVWPEWQGAGTSSVRDLAPEFPFDVARRGYTVGTKVLEAVLPEHDGPTAVVPVDLDNSGLEERDGIEAKAAVLDQLDAALAIIRDHSPERITTLGGDCGVSMAPFSALIDKYGTDIAILWIDSHPDMGTGESSYPGYHAMVVSALTGHGDQEILDRLPATIPASRMALVGMHDWTDDSLPALAKEWGITVFPPEQLRPESTSLLEWLRSTEASRVAIHFDVDTIDANEIQLGLGADLGGLTSAQARRVVSDINSEADVVGLTIAEYIPRQVMHLQQLLAGFPLIG</sequence>
<keyword evidence="3" id="KW-0464">Manganese</keyword>
<keyword evidence="6" id="KW-1185">Reference proteome</keyword>
<proteinExistence type="inferred from homology"/>
<evidence type="ECO:0000256" key="2">
    <source>
        <dbReference type="ARBA" id="ARBA00022801"/>
    </source>
</evidence>